<dbReference type="AlphaFoldDB" id="A0A4D6XA28"/>
<evidence type="ECO:0000256" key="1">
    <source>
        <dbReference type="ARBA" id="ARBA00004377"/>
    </source>
</evidence>
<dbReference type="SUPFAM" id="SSF111369">
    <property type="entry name" value="HlyD-like secretion proteins"/>
    <property type="match status" value="1"/>
</dbReference>
<reference evidence="13" key="1">
    <citation type="submission" date="2019-04" db="EMBL/GenBank/DDBJ databases">
        <title>Genome sequence of Pseudomonas putida 1290, an auxin catabolizing strain.</title>
        <authorList>
            <person name="Laird T.S."/>
            <person name="Leveau J.H.J."/>
        </authorList>
    </citation>
    <scope>NUCLEOTIDE SEQUENCE [LARGE SCALE GENOMIC DNA]</scope>
    <source>
        <strain evidence="13">1290</strain>
    </source>
</reference>
<evidence type="ECO:0000256" key="7">
    <source>
        <dbReference type="ARBA" id="ARBA00022989"/>
    </source>
</evidence>
<dbReference type="GO" id="GO:0015031">
    <property type="term" value="P:protein transport"/>
    <property type="evidence" value="ECO:0007669"/>
    <property type="project" value="InterPro"/>
</dbReference>
<comment type="subcellular location">
    <subcellularLocation>
        <location evidence="1 9">Cell inner membrane</location>
        <topology evidence="1 9">Single-pass membrane protein</topology>
    </subcellularLocation>
</comment>
<dbReference type="InterPro" id="IPR050739">
    <property type="entry name" value="MFP"/>
</dbReference>
<accession>A0A4D6XA28</accession>
<evidence type="ECO:0000256" key="9">
    <source>
        <dbReference type="RuleBase" id="RU365093"/>
    </source>
</evidence>
<dbReference type="PANTHER" id="PTHR30386">
    <property type="entry name" value="MEMBRANE FUSION SUBUNIT OF EMRAB-TOLC MULTIDRUG EFFLUX PUMP"/>
    <property type="match status" value="1"/>
</dbReference>
<dbReference type="Gene3D" id="2.40.30.170">
    <property type="match status" value="1"/>
</dbReference>
<dbReference type="InterPro" id="IPR059040">
    <property type="entry name" value="HH_CyaD-like"/>
</dbReference>
<evidence type="ECO:0000313" key="13">
    <source>
        <dbReference type="Proteomes" id="UP000298551"/>
    </source>
</evidence>
<gene>
    <name evidence="12" type="ORF">E6B08_15920</name>
</gene>
<evidence type="ECO:0000256" key="3">
    <source>
        <dbReference type="ARBA" id="ARBA00022448"/>
    </source>
</evidence>
<keyword evidence="6" id="KW-0812">Transmembrane</keyword>
<evidence type="ECO:0000313" key="12">
    <source>
        <dbReference type="EMBL" id="QCI12767.1"/>
    </source>
</evidence>
<dbReference type="RefSeq" id="WP_136914920.1">
    <property type="nucleotide sequence ID" value="NZ_CP039371.1"/>
</dbReference>
<dbReference type="Proteomes" id="UP000298551">
    <property type="component" value="Chromosome"/>
</dbReference>
<name>A0A4D6XA28_PSEPU</name>
<dbReference type="Pfam" id="PF25988">
    <property type="entry name" value="HH_CyaD"/>
    <property type="match status" value="1"/>
</dbReference>
<dbReference type="EMBL" id="CP039371">
    <property type="protein sequence ID" value="QCI12767.1"/>
    <property type="molecule type" value="Genomic_DNA"/>
</dbReference>
<keyword evidence="8" id="KW-0472">Membrane</keyword>
<dbReference type="PANTHER" id="PTHR30386:SF27">
    <property type="entry name" value="MEMBRANE FUSION PROTEIN (MFP) FAMILY PROTEIN"/>
    <property type="match status" value="1"/>
</dbReference>
<proteinExistence type="inferred from homology"/>
<feature type="domain" description="AprE-like beta-barrel" evidence="11">
    <location>
        <begin position="362"/>
        <end position="446"/>
    </location>
</feature>
<dbReference type="InterPro" id="IPR058982">
    <property type="entry name" value="Beta-barrel_AprE"/>
</dbReference>
<dbReference type="NCBIfam" id="TIGR01843">
    <property type="entry name" value="type_I_hlyD"/>
    <property type="match status" value="1"/>
</dbReference>
<protein>
    <recommendedName>
        <fullName evidence="9">Membrane fusion protein (MFP) family protein</fullName>
    </recommendedName>
</protein>
<feature type="domain" description="CyaD-like alpha-helical hairpin" evidence="10">
    <location>
        <begin position="127"/>
        <end position="321"/>
    </location>
</feature>
<dbReference type="OrthoDB" id="9775513at2"/>
<dbReference type="GO" id="GO:0005886">
    <property type="term" value="C:plasma membrane"/>
    <property type="evidence" value="ECO:0007669"/>
    <property type="project" value="UniProtKB-SubCell"/>
</dbReference>
<evidence type="ECO:0000256" key="4">
    <source>
        <dbReference type="ARBA" id="ARBA00022475"/>
    </source>
</evidence>
<evidence type="ECO:0000259" key="10">
    <source>
        <dbReference type="Pfam" id="PF25988"/>
    </source>
</evidence>
<comment type="similarity">
    <text evidence="2 9">Belongs to the membrane fusion protein (MFP) (TC 8.A.1) family.</text>
</comment>
<evidence type="ECO:0000259" key="11">
    <source>
        <dbReference type="Pfam" id="PF26002"/>
    </source>
</evidence>
<evidence type="ECO:0000256" key="2">
    <source>
        <dbReference type="ARBA" id="ARBA00009477"/>
    </source>
</evidence>
<keyword evidence="7" id="KW-1133">Transmembrane helix</keyword>
<organism evidence="12 13">
    <name type="scientific">Pseudomonas putida</name>
    <name type="common">Arthrobacter siderocapsulatus</name>
    <dbReference type="NCBI Taxonomy" id="303"/>
    <lineage>
        <taxon>Bacteria</taxon>
        <taxon>Pseudomonadati</taxon>
        <taxon>Pseudomonadota</taxon>
        <taxon>Gammaproteobacteria</taxon>
        <taxon>Pseudomonadales</taxon>
        <taxon>Pseudomonadaceae</taxon>
        <taxon>Pseudomonas</taxon>
    </lineage>
</organism>
<keyword evidence="5 9" id="KW-0997">Cell inner membrane</keyword>
<evidence type="ECO:0000256" key="5">
    <source>
        <dbReference type="ARBA" id="ARBA00022519"/>
    </source>
</evidence>
<sequence length="472" mass="52473">MSAAGYELLQRYREAWHIAWKRRRAMQGPLREPDELAFLPAALALQETPAHPLPRRVQWSLLSFIGLALLWACVGEIDVVASAPGKIVPSGRSKLIQASEVAVVQSIHVRDGQAVSKGELLLALEGQMTRAEIDRLQGDRLAAQVDLARSSTLLAAIDGDAPPASLAPLIPEATSTQQMTAQRWLEGQYLELRATLEQVDAEIDQRTAETRSARARADALRQLLVITRQLTADYKQLFSESAVAKHTWLEKEQARLEQERELAIQHSRIEELNAARLAARHRRAGVIAQLRRAMLDLHGEAERRLASLGQELKKAEQRHRLRALTSPVDGTVQQLAVHTEGGVVTPAQTLMVIVPSGQPVEVEVQIENKDIGFIHPGQTVEVKVETFTFTKYGVVPGVVLSVSHDAIEDERRGLVYSARIQLNEDELRVGEKSVKLAPGMAVRAELIIDRRRVISYFLSPLQRHVRESLGER</sequence>
<dbReference type="PRINTS" id="PR01490">
    <property type="entry name" value="RTXTOXIND"/>
</dbReference>
<keyword evidence="4 9" id="KW-1003">Cell membrane</keyword>
<evidence type="ECO:0000256" key="8">
    <source>
        <dbReference type="ARBA" id="ARBA00023136"/>
    </source>
</evidence>
<keyword evidence="3 9" id="KW-0813">Transport</keyword>
<dbReference type="Pfam" id="PF26002">
    <property type="entry name" value="Beta-barrel_AprE"/>
    <property type="match status" value="1"/>
</dbReference>
<evidence type="ECO:0000256" key="6">
    <source>
        <dbReference type="ARBA" id="ARBA00022692"/>
    </source>
</evidence>
<dbReference type="InterPro" id="IPR010129">
    <property type="entry name" value="T1SS_HlyD"/>
</dbReference>